<evidence type="ECO:0000256" key="6">
    <source>
        <dbReference type="ARBA" id="ARBA00022989"/>
    </source>
</evidence>
<keyword evidence="4" id="KW-0309">Germination</keyword>
<evidence type="ECO:0000256" key="1">
    <source>
        <dbReference type="ARBA" id="ARBA00004141"/>
    </source>
</evidence>
<evidence type="ECO:0000256" key="7">
    <source>
        <dbReference type="ARBA" id="ARBA00023136"/>
    </source>
</evidence>
<dbReference type="KEGG" id="bayd:BSPP4475_07500"/>
<dbReference type="GO" id="GO:0016020">
    <property type="term" value="C:membrane"/>
    <property type="evidence" value="ECO:0007669"/>
    <property type="project" value="UniProtKB-SubCell"/>
</dbReference>
<dbReference type="NCBIfam" id="TIGR00912">
    <property type="entry name" value="2A0309"/>
    <property type="match status" value="1"/>
</dbReference>
<dbReference type="PANTHER" id="PTHR34975">
    <property type="entry name" value="SPORE GERMINATION PROTEIN A2"/>
    <property type="match status" value="1"/>
</dbReference>
<keyword evidence="10" id="KW-1185">Reference proteome</keyword>
<evidence type="ECO:0000313" key="9">
    <source>
        <dbReference type="EMBL" id="CAJ1002153.1"/>
    </source>
</evidence>
<feature type="transmembrane region" description="Helical" evidence="8">
    <location>
        <begin position="73"/>
        <end position="98"/>
    </location>
</feature>
<feature type="transmembrane region" description="Helical" evidence="8">
    <location>
        <begin position="40"/>
        <end position="61"/>
    </location>
</feature>
<dbReference type="RefSeq" id="WP_171564216.1">
    <property type="nucleotide sequence ID" value="NZ_JAUSVZ010000002.1"/>
</dbReference>
<comment type="similarity">
    <text evidence="2">Belongs to the amino acid-polyamine-organocation (APC) superfamily. Spore germination protein (SGP) (TC 2.A.3.9) family.</text>
</comment>
<dbReference type="EMBL" id="OY569118">
    <property type="protein sequence ID" value="CAJ1002153.1"/>
    <property type="molecule type" value="Genomic_DNA"/>
</dbReference>
<evidence type="ECO:0000313" key="10">
    <source>
        <dbReference type="Proteomes" id="UP001189619"/>
    </source>
</evidence>
<feature type="transmembrane region" description="Helical" evidence="8">
    <location>
        <begin position="220"/>
        <end position="243"/>
    </location>
</feature>
<feature type="transmembrane region" description="Helical" evidence="8">
    <location>
        <begin position="147"/>
        <end position="168"/>
    </location>
</feature>
<feature type="transmembrane region" description="Helical" evidence="8">
    <location>
        <begin position="304"/>
        <end position="322"/>
    </location>
</feature>
<evidence type="ECO:0000256" key="4">
    <source>
        <dbReference type="ARBA" id="ARBA00022544"/>
    </source>
</evidence>
<dbReference type="GO" id="GO:0009847">
    <property type="term" value="P:spore germination"/>
    <property type="evidence" value="ECO:0007669"/>
    <property type="project" value="InterPro"/>
</dbReference>
<feature type="transmembrane region" description="Helical" evidence="8">
    <location>
        <begin position="188"/>
        <end position="208"/>
    </location>
</feature>
<protein>
    <submittedName>
        <fullName evidence="9">Spore gernimation protein</fullName>
    </submittedName>
</protein>
<gene>
    <name evidence="9" type="ORF">BSPP4475_07500</name>
</gene>
<keyword evidence="5 8" id="KW-0812">Transmembrane</keyword>
<dbReference type="Pfam" id="PF03845">
    <property type="entry name" value="Spore_permease"/>
    <property type="match status" value="1"/>
</dbReference>
<feature type="transmembrane region" description="Helical" evidence="8">
    <location>
        <begin position="269"/>
        <end position="292"/>
    </location>
</feature>
<feature type="transmembrane region" description="Helical" evidence="8">
    <location>
        <begin position="118"/>
        <end position="135"/>
    </location>
</feature>
<comment type="subcellular location">
    <subcellularLocation>
        <location evidence="1">Membrane</location>
        <topology evidence="1">Multi-pass membrane protein</topology>
    </subcellularLocation>
</comment>
<name>A0AA48M900_9BACL</name>
<feature type="transmembrane region" description="Helical" evidence="8">
    <location>
        <begin position="407"/>
        <end position="429"/>
    </location>
</feature>
<reference evidence="9" key="1">
    <citation type="submission" date="2023-07" db="EMBL/GenBank/DDBJ databases">
        <authorList>
            <person name="Ivanov I."/>
            <person name="Teneva D."/>
            <person name="Stoikov I."/>
        </authorList>
    </citation>
    <scope>NUCLEOTIDE SEQUENCE</scope>
    <source>
        <strain evidence="9">4475</strain>
    </source>
</reference>
<dbReference type="InterPro" id="IPR004761">
    <property type="entry name" value="Spore_GerAB"/>
</dbReference>
<evidence type="ECO:0000256" key="2">
    <source>
        <dbReference type="ARBA" id="ARBA00007998"/>
    </source>
</evidence>
<dbReference type="PANTHER" id="PTHR34975:SF2">
    <property type="entry name" value="SPORE GERMINATION PROTEIN A2"/>
    <property type="match status" value="1"/>
</dbReference>
<evidence type="ECO:0000256" key="3">
    <source>
        <dbReference type="ARBA" id="ARBA00022448"/>
    </source>
</evidence>
<organism evidence="9 10">
    <name type="scientific">Brevibacillus aydinogluensis</name>
    <dbReference type="NCBI Taxonomy" id="927786"/>
    <lineage>
        <taxon>Bacteria</taxon>
        <taxon>Bacillati</taxon>
        <taxon>Bacillota</taxon>
        <taxon>Bacilli</taxon>
        <taxon>Bacillales</taxon>
        <taxon>Paenibacillaceae</taxon>
        <taxon>Brevibacillus</taxon>
    </lineage>
</organism>
<dbReference type="AlphaFoldDB" id="A0AA48M900"/>
<keyword evidence="7 8" id="KW-0472">Membrane</keyword>
<feature type="transmembrane region" description="Helical" evidence="8">
    <location>
        <begin position="379"/>
        <end position="401"/>
    </location>
</feature>
<evidence type="ECO:0000256" key="5">
    <source>
        <dbReference type="ARBA" id="ARBA00022692"/>
    </source>
</evidence>
<accession>A0AA48M900</accession>
<keyword evidence="3" id="KW-0813">Transport</keyword>
<keyword evidence="6 8" id="KW-1133">Transmembrane helix</keyword>
<feature type="transmembrane region" description="Helical" evidence="8">
    <location>
        <begin position="334"/>
        <end position="358"/>
    </location>
</feature>
<proteinExistence type="inferred from homology"/>
<feature type="transmembrane region" description="Helical" evidence="8">
    <location>
        <begin position="12"/>
        <end position="28"/>
    </location>
</feature>
<dbReference type="Proteomes" id="UP001189619">
    <property type="component" value="Chromosome"/>
</dbReference>
<evidence type="ECO:0000256" key="8">
    <source>
        <dbReference type="SAM" id="Phobius"/>
    </source>
</evidence>
<sequence>MIHKQVINHRQIAWLIGSVLITGALFSQPKTLAQIAKNDAWFAFILPTFYAILVALVFARLSRAYPGKNLFEIIFLAGGRWIGGFVNALVLFYLWLLLVADIKGVSLFLQVMLLPRTPLEIILLVFVLMLVYYGRTSTEVAARVNEMYFPVFFLITIMLYFTLSNEYAVERLEPVLESNIAAVGLGNLLPSGVFGSIFLFGAFLHAISHPRLLYSAMKHGAIIAGFSLTLLMVVQLGVMGYLITSRLTFPVYALVQQIHITDFLDRVEVIVFSIWFPAFTIKAVVTYIAFLVGVGSFAGQQHYAASNGPCGLFIVVSSLLSFPNTDDVLRFFSYGIPAITLIFQLPLLAFLFAAALLRERGSGRDSHSAHTREYRRCQIWAWINKLALGVCLVSIVGGALLENQYRVAGLISGVAYFLSFLVALVSSYLEMQAVNHLKHKQSQGNDTASADH</sequence>